<comment type="caution">
    <text evidence="1">The sequence shown here is derived from an EMBL/GenBank/DDBJ whole genome shotgun (WGS) entry which is preliminary data.</text>
</comment>
<dbReference type="Proteomes" id="UP000297714">
    <property type="component" value="Unassembled WGS sequence"/>
</dbReference>
<proteinExistence type="predicted"/>
<evidence type="ECO:0000313" key="1">
    <source>
        <dbReference type="EMBL" id="TGJ76274.1"/>
    </source>
</evidence>
<accession>A0A4Z0XXW9</accession>
<dbReference type="EMBL" id="SRMQ01000007">
    <property type="protein sequence ID" value="TGJ76274.1"/>
    <property type="molecule type" value="Genomic_DNA"/>
</dbReference>
<dbReference type="InterPro" id="IPR027417">
    <property type="entry name" value="P-loop_NTPase"/>
</dbReference>
<keyword evidence="1" id="KW-0418">Kinase</keyword>
<evidence type="ECO:0000313" key="2">
    <source>
        <dbReference type="Proteomes" id="UP000297714"/>
    </source>
</evidence>
<dbReference type="Pfam" id="PF13189">
    <property type="entry name" value="Cytidylate_kin2"/>
    <property type="match status" value="1"/>
</dbReference>
<keyword evidence="2" id="KW-1185">Reference proteome</keyword>
<gene>
    <name evidence="1" type="primary">cmk_2</name>
    <name evidence="1" type="ORF">CAGA_17380</name>
</gene>
<sequence length="208" mass="23118">MESRTIYTIARQYGSGGREIGQKLANELNIPFYDKELIALAAKECGISETVFEKADEKATGSLLYSLLMGSFPFASTVSPIGGMPLNDMLFFIQADIMKKAAKAGPCVIVGRCADYVLKDMEHVFNVFIHADKLSRMERIVQEYHTDPGKAADILSKMDKQRANYYNFYTNKKWGNLENYHLTLDSSATGISGAVELIRMAAAMKEGM</sequence>
<dbReference type="AlphaFoldDB" id="A0A4Z0XXW9"/>
<dbReference type="EC" id="2.7.4.25" evidence="1"/>
<dbReference type="OrthoDB" id="9781180at2"/>
<dbReference type="Gene3D" id="3.40.50.300">
    <property type="entry name" value="P-loop containing nucleotide triphosphate hydrolases"/>
    <property type="match status" value="1"/>
</dbReference>
<organism evidence="1 2">
    <name type="scientific">Caproiciproducens galactitolivorans</name>
    <dbReference type="NCBI Taxonomy" id="642589"/>
    <lineage>
        <taxon>Bacteria</taxon>
        <taxon>Bacillati</taxon>
        <taxon>Bacillota</taxon>
        <taxon>Clostridia</taxon>
        <taxon>Eubacteriales</taxon>
        <taxon>Acutalibacteraceae</taxon>
        <taxon>Caproiciproducens</taxon>
    </lineage>
</organism>
<dbReference type="GO" id="GO:0016301">
    <property type="term" value="F:kinase activity"/>
    <property type="evidence" value="ECO:0007669"/>
    <property type="project" value="UniProtKB-KW"/>
</dbReference>
<keyword evidence="1" id="KW-0808">Transferase</keyword>
<dbReference type="RefSeq" id="WP_135659849.1">
    <property type="nucleotide sequence ID" value="NZ_JAJUFJ010000003.1"/>
</dbReference>
<name>A0A4Z0XXW9_9FIRM</name>
<protein>
    <submittedName>
        <fullName evidence="1">Cytidylate kinase</fullName>
        <ecNumber evidence="1">2.7.4.25</ecNumber>
    </submittedName>
</protein>
<reference evidence="1 2" key="1">
    <citation type="submission" date="2019-04" db="EMBL/GenBank/DDBJ databases">
        <authorList>
            <person name="Poehlein A."/>
            <person name="Bengelsdorf F.R."/>
            <person name="Duerre P."/>
            <person name="Daniel R."/>
        </authorList>
    </citation>
    <scope>NUCLEOTIDE SEQUENCE [LARGE SCALE GENOMIC DNA]</scope>
    <source>
        <strain evidence="1 2">BS-1</strain>
    </source>
</reference>